<keyword evidence="4" id="KW-1185">Reference proteome</keyword>
<dbReference type="EMBL" id="CP137573">
    <property type="protein sequence ID" value="WOX23501.1"/>
    <property type="molecule type" value="Genomic_DNA"/>
</dbReference>
<evidence type="ECO:0000313" key="3">
    <source>
        <dbReference type="EMBL" id="WOX23501.1"/>
    </source>
</evidence>
<dbReference type="Pfam" id="PF04149">
    <property type="entry name" value="DUF397"/>
    <property type="match status" value="1"/>
</dbReference>
<dbReference type="SUPFAM" id="SSF54593">
    <property type="entry name" value="Glyoxalase/Bleomycin resistance protein/Dihydroxybiphenyl dioxygenase"/>
    <property type="match status" value="1"/>
</dbReference>
<accession>A0ABZ0LVG6</accession>
<feature type="domain" description="Glyoxalase-like" evidence="2">
    <location>
        <begin position="215"/>
        <end position="318"/>
    </location>
</feature>
<protein>
    <submittedName>
        <fullName evidence="3">VOC family protein</fullName>
    </submittedName>
</protein>
<proteinExistence type="predicted"/>
<dbReference type="InterPro" id="IPR029068">
    <property type="entry name" value="Glyas_Bleomycin-R_OHBP_Dase"/>
</dbReference>
<dbReference type="RefSeq" id="WP_318105350.1">
    <property type="nucleotide sequence ID" value="NZ_CP137573.1"/>
</dbReference>
<dbReference type="PANTHER" id="PTHR35908">
    <property type="entry name" value="HYPOTHETICAL FUSION PROTEIN"/>
    <property type="match status" value="1"/>
</dbReference>
<name>A0ABZ0LVG6_9ACTN</name>
<evidence type="ECO:0000313" key="4">
    <source>
        <dbReference type="Proteomes" id="UP001301731"/>
    </source>
</evidence>
<dbReference type="Gene3D" id="3.10.180.10">
    <property type="entry name" value="2,3-Dihydroxybiphenyl 1,2-Dioxygenase, domain 1"/>
    <property type="match status" value="1"/>
</dbReference>
<sequence length="323" mass="34685">MTSYAWQKSSYCPQGEACLHAAATADGNIALTESDDPTGSIVTTTPARFRALLDSVRAGGPFTYDEIEVLPGPDGVVRLRDVDGGAVVTTSRANWDAFARGARDGEFDHLVRIRPRQFHEAAGTEDWRVLGEGACAYFRTGSFAAGVRFVQAIGERVGEGPDIDLRAEGVTVRLITLTAEYYGMTERHVTLAREISAVAHELGLTADPSAVQTVQVTVDALAIEKVTPFWRALLGYEERAGSGEDLVDPQGRGAPFYFQEMDAARPQRNRVHVDVWVPYDRAQARIAAAIAAGGTLVTDEHAPGHWVLADPEGNEACVGTTGG</sequence>
<evidence type="ECO:0000259" key="1">
    <source>
        <dbReference type="Pfam" id="PF04149"/>
    </source>
</evidence>
<organism evidence="3 4">
    <name type="scientific">Streptomyces solicathayae</name>
    <dbReference type="NCBI Taxonomy" id="3081768"/>
    <lineage>
        <taxon>Bacteria</taxon>
        <taxon>Bacillati</taxon>
        <taxon>Actinomycetota</taxon>
        <taxon>Actinomycetes</taxon>
        <taxon>Kitasatosporales</taxon>
        <taxon>Streptomycetaceae</taxon>
        <taxon>Streptomyces</taxon>
    </lineage>
</organism>
<dbReference type="InterPro" id="IPR007278">
    <property type="entry name" value="DUF397"/>
</dbReference>
<gene>
    <name evidence="3" type="ORF">R2D22_19795</name>
</gene>
<dbReference type="InterPro" id="IPR041581">
    <property type="entry name" value="Glyoxalase_6"/>
</dbReference>
<reference evidence="3 4" key="1">
    <citation type="submission" date="2023-10" db="EMBL/GenBank/DDBJ databases">
        <title>The genome sequence of Streptomyces sp. HUAS YS2.</title>
        <authorList>
            <person name="Mo P."/>
        </authorList>
    </citation>
    <scope>NUCLEOTIDE SEQUENCE [LARGE SCALE GENOMIC DNA]</scope>
    <source>
        <strain evidence="3 4">HUAS YS2</strain>
    </source>
</reference>
<evidence type="ECO:0000259" key="2">
    <source>
        <dbReference type="Pfam" id="PF18029"/>
    </source>
</evidence>
<dbReference type="Pfam" id="PF18029">
    <property type="entry name" value="Glyoxalase_6"/>
    <property type="match status" value="1"/>
</dbReference>
<dbReference type="InterPro" id="IPR036428">
    <property type="entry name" value="PCD_sf"/>
</dbReference>
<dbReference type="PANTHER" id="PTHR35908:SF1">
    <property type="entry name" value="CONSERVED PROTEIN"/>
    <property type="match status" value="1"/>
</dbReference>
<dbReference type="SUPFAM" id="SSF55248">
    <property type="entry name" value="PCD-like"/>
    <property type="match status" value="1"/>
</dbReference>
<feature type="domain" description="DUF397" evidence="1">
    <location>
        <begin position="5"/>
        <end position="57"/>
    </location>
</feature>
<dbReference type="Proteomes" id="UP001301731">
    <property type="component" value="Chromosome"/>
</dbReference>